<dbReference type="EMBL" id="JAJTJA010000016">
    <property type="protein sequence ID" value="KAH8688984.1"/>
    <property type="molecule type" value="Genomic_DNA"/>
</dbReference>
<protein>
    <submittedName>
        <fullName evidence="2">Uncharacterized protein</fullName>
    </submittedName>
</protein>
<sequence>MIEFCLFIAALGGLFSIGNGSPNISSGIGEIRERLPRVGSTMTTKARHSLSRETVDYRSLLIQTTASATYHCPDITSCLSSLKLETATVYGPHYLPSDNSATLQAIARSIERLESSWMEQDKAAAKVTSKPR</sequence>
<name>A0AAD4PTM8_9EURO</name>
<feature type="signal peptide" evidence="1">
    <location>
        <begin position="1"/>
        <end position="20"/>
    </location>
</feature>
<comment type="caution">
    <text evidence="2">The sequence shown here is derived from an EMBL/GenBank/DDBJ whole genome shotgun (WGS) entry which is preliminary data.</text>
</comment>
<evidence type="ECO:0000256" key="1">
    <source>
        <dbReference type="SAM" id="SignalP"/>
    </source>
</evidence>
<keyword evidence="3" id="KW-1185">Reference proteome</keyword>
<evidence type="ECO:0000313" key="3">
    <source>
        <dbReference type="Proteomes" id="UP001201262"/>
    </source>
</evidence>
<proteinExistence type="predicted"/>
<organism evidence="2 3">
    <name type="scientific">Talaromyces proteolyticus</name>
    <dbReference type="NCBI Taxonomy" id="1131652"/>
    <lineage>
        <taxon>Eukaryota</taxon>
        <taxon>Fungi</taxon>
        <taxon>Dikarya</taxon>
        <taxon>Ascomycota</taxon>
        <taxon>Pezizomycotina</taxon>
        <taxon>Eurotiomycetes</taxon>
        <taxon>Eurotiomycetidae</taxon>
        <taxon>Eurotiales</taxon>
        <taxon>Trichocomaceae</taxon>
        <taxon>Talaromyces</taxon>
        <taxon>Talaromyces sect. Bacilispori</taxon>
    </lineage>
</organism>
<dbReference type="AlphaFoldDB" id="A0AAD4PTM8"/>
<reference evidence="2" key="1">
    <citation type="submission" date="2021-12" db="EMBL/GenBank/DDBJ databases">
        <title>Convergent genome expansion in fungi linked to evolution of root-endophyte symbiosis.</title>
        <authorList>
            <consortium name="DOE Joint Genome Institute"/>
            <person name="Ke Y.-H."/>
            <person name="Bonito G."/>
            <person name="Liao H.-L."/>
            <person name="Looney B."/>
            <person name="Rojas-Flechas A."/>
            <person name="Nash J."/>
            <person name="Hameed K."/>
            <person name="Schadt C."/>
            <person name="Martin F."/>
            <person name="Crous P.W."/>
            <person name="Miettinen O."/>
            <person name="Magnuson J.K."/>
            <person name="Labbe J."/>
            <person name="Jacobson D."/>
            <person name="Doktycz M.J."/>
            <person name="Veneault-Fourrey C."/>
            <person name="Kuo A."/>
            <person name="Mondo S."/>
            <person name="Calhoun S."/>
            <person name="Riley R."/>
            <person name="Ohm R."/>
            <person name="LaButti K."/>
            <person name="Andreopoulos B."/>
            <person name="Pangilinan J."/>
            <person name="Nolan M."/>
            <person name="Tritt A."/>
            <person name="Clum A."/>
            <person name="Lipzen A."/>
            <person name="Daum C."/>
            <person name="Barry K."/>
            <person name="Grigoriev I.V."/>
            <person name="Vilgalys R."/>
        </authorList>
    </citation>
    <scope>NUCLEOTIDE SEQUENCE</scope>
    <source>
        <strain evidence="2">PMI_201</strain>
    </source>
</reference>
<accession>A0AAD4PTM8</accession>
<dbReference type="RefSeq" id="XP_046065410.1">
    <property type="nucleotide sequence ID" value="XM_046214658.1"/>
</dbReference>
<evidence type="ECO:0000313" key="2">
    <source>
        <dbReference type="EMBL" id="KAH8688984.1"/>
    </source>
</evidence>
<dbReference type="GeneID" id="70244945"/>
<feature type="chain" id="PRO_5042058207" evidence="1">
    <location>
        <begin position="21"/>
        <end position="132"/>
    </location>
</feature>
<dbReference type="Proteomes" id="UP001201262">
    <property type="component" value="Unassembled WGS sequence"/>
</dbReference>
<keyword evidence="1" id="KW-0732">Signal</keyword>
<gene>
    <name evidence="2" type="ORF">BGW36DRAFT_365520</name>
</gene>